<evidence type="ECO:0000313" key="12">
    <source>
        <dbReference type="EMBL" id="ELU07845.1"/>
    </source>
</evidence>
<dbReference type="SMART" id="SM01381">
    <property type="entry name" value="7TM_GPCR_Srsx"/>
    <property type="match status" value="1"/>
</dbReference>
<dbReference type="EMBL" id="KB299568">
    <property type="protein sequence ID" value="ELU07845.1"/>
    <property type="molecule type" value="Genomic_DNA"/>
</dbReference>
<reference evidence="14" key="1">
    <citation type="submission" date="2012-12" db="EMBL/GenBank/DDBJ databases">
        <authorList>
            <person name="Hellsten U."/>
            <person name="Grimwood J."/>
            <person name="Chapman J.A."/>
            <person name="Shapiro H."/>
            <person name="Aerts A."/>
            <person name="Otillar R.P."/>
            <person name="Terry A.Y."/>
            <person name="Boore J.L."/>
            <person name="Simakov O."/>
            <person name="Marletaz F."/>
            <person name="Cho S.-J."/>
            <person name="Edsinger-Gonzales E."/>
            <person name="Havlak P."/>
            <person name="Kuo D.-H."/>
            <person name="Larsson T."/>
            <person name="Lv J."/>
            <person name="Arendt D."/>
            <person name="Savage R."/>
            <person name="Osoegawa K."/>
            <person name="de Jong P."/>
            <person name="Lindberg D.R."/>
            <person name="Seaver E.C."/>
            <person name="Weisblat D.A."/>
            <person name="Putnam N.H."/>
            <person name="Grigoriev I.V."/>
            <person name="Rokhsar D.S."/>
        </authorList>
    </citation>
    <scope>NUCLEOTIDE SEQUENCE</scope>
    <source>
        <strain evidence="14">I ESC-2004</strain>
    </source>
</reference>
<dbReference type="Proteomes" id="UP000014760">
    <property type="component" value="Unassembled WGS sequence"/>
</dbReference>
<dbReference type="PRINTS" id="PR00237">
    <property type="entry name" value="GPCRRHODOPSN"/>
</dbReference>
<keyword evidence="6 10" id="KW-0472">Membrane</keyword>
<evidence type="ECO:0000313" key="14">
    <source>
        <dbReference type="Proteomes" id="UP000014760"/>
    </source>
</evidence>
<keyword evidence="14" id="KW-1185">Reference proteome</keyword>
<dbReference type="GO" id="GO:0005886">
    <property type="term" value="C:plasma membrane"/>
    <property type="evidence" value="ECO:0007669"/>
    <property type="project" value="UniProtKB-SubCell"/>
</dbReference>
<keyword evidence="8 9" id="KW-0807">Transducer</keyword>
<dbReference type="PROSITE" id="PS00237">
    <property type="entry name" value="G_PROTEIN_RECEP_F1_1"/>
    <property type="match status" value="1"/>
</dbReference>
<dbReference type="AlphaFoldDB" id="R7UNP0"/>
<accession>R7UNP0</accession>
<dbReference type="STRING" id="283909.R7UNP0"/>
<keyword evidence="3 9" id="KW-0812">Transmembrane</keyword>
<dbReference type="CDD" id="cd14967">
    <property type="entry name" value="7tmA_amine_R-like"/>
    <property type="match status" value="1"/>
</dbReference>
<feature type="transmembrane region" description="Helical" evidence="10">
    <location>
        <begin position="144"/>
        <end position="166"/>
    </location>
</feature>
<dbReference type="OMA" id="VIIANRD"/>
<dbReference type="PANTHER" id="PTHR24249:SF372">
    <property type="entry name" value="G-PROTEIN COUPLED RECEPTORS FAMILY 1 PROFILE DOMAIN-CONTAINING PROTEIN"/>
    <property type="match status" value="1"/>
</dbReference>
<evidence type="ECO:0000256" key="6">
    <source>
        <dbReference type="ARBA" id="ARBA00023136"/>
    </source>
</evidence>
<keyword evidence="5 9" id="KW-0297">G-protein coupled receptor</keyword>
<feature type="non-terminal residue" evidence="12">
    <location>
        <position position="1"/>
    </location>
</feature>
<sequence length="293" mass="32214">VLMVIVLVGNLGLIAVILSTRRLRIITNIFVISLAVSDLFVGAVVIPINLFVPTTMFYGYTTCMYAACFTIVVALSSIANIFAVTVDRFIAISQPLHYSMRMTPLVACAILVATWLYAGVLGLLPVMGWRVATSTCHRGETYPQYYVVLIFITGCIAPAWGSAVLYGKIFSLARQHQLRISQGQELGGISLETIKGSTEENPGSAPAHVDGWNNASNRNILKTLAILMLYFQLSWIPVFVSMVTDVFASPRLIPSWLHSLFATLAFVNAALDPLIYGYRNRDIRAAFLDITKK</sequence>
<dbReference type="PANTHER" id="PTHR24249">
    <property type="entry name" value="HISTAMINE RECEPTOR-RELATED G-PROTEIN COUPLED RECEPTOR"/>
    <property type="match status" value="1"/>
</dbReference>
<evidence type="ECO:0000256" key="9">
    <source>
        <dbReference type="RuleBase" id="RU000688"/>
    </source>
</evidence>
<dbReference type="InterPro" id="IPR017452">
    <property type="entry name" value="GPCR_Rhodpsn_7TM"/>
</dbReference>
<dbReference type="SUPFAM" id="SSF81321">
    <property type="entry name" value="Family A G protein-coupled receptor-like"/>
    <property type="match status" value="1"/>
</dbReference>
<evidence type="ECO:0000256" key="3">
    <source>
        <dbReference type="ARBA" id="ARBA00022692"/>
    </source>
</evidence>
<evidence type="ECO:0000259" key="11">
    <source>
        <dbReference type="PROSITE" id="PS50262"/>
    </source>
</evidence>
<dbReference type="InterPro" id="IPR050569">
    <property type="entry name" value="TAAR"/>
</dbReference>
<comment type="similarity">
    <text evidence="9">Belongs to the G-protein coupled receptor 1 family.</text>
</comment>
<feature type="transmembrane region" description="Helical" evidence="10">
    <location>
        <begin position="105"/>
        <end position="124"/>
    </location>
</feature>
<dbReference type="GO" id="GO:0004930">
    <property type="term" value="F:G protein-coupled receptor activity"/>
    <property type="evidence" value="ECO:0007669"/>
    <property type="project" value="UniProtKB-KW"/>
</dbReference>
<dbReference type="EnsemblMetazoa" id="CapteT75064">
    <property type="protein sequence ID" value="CapteP75064"/>
    <property type="gene ID" value="CapteG75064"/>
</dbReference>
<evidence type="ECO:0000313" key="13">
    <source>
        <dbReference type="EnsemblMetazoa" id="CapteP75064"/>
    </source>
</evidence>
<keyword evidence="4 10" id="KW-1133">Transmembrane helix</keyword>
<name>R7UNP0_CAPTE</name>
<evidence type="ECO:0000256" key="1">
    <source>
        <dbReference type="ARBA" id="ARBA00004651"/>
    </source>
</evidence>
<feature type="transmembrane region" description="Helical" evidence="10">
    <location>
        <begin position="224"/>
        <end position="244"/>
    </location>
</feature>
<dbReference type="InterPro" id="IPR000276">
    <property type="entry name" value="GPCR_Rhodpsn"/>
</dbReference>
<proteinExistence type="inferred from homology"/>
<keyword evidence="2" id="KW-1003">Cell membrane</keyword>
<dbReference type="HOGENOM" id="CLU_009579_11_5_1"/>
<feature type="domain" description="G-protein coupled receptors family 1 profile" evidence="11">
    <location>
        <begin position="9"/>
        <end position="276"/>
    </location>
</feature>
<organism evidence="12">
    <name type="scientific">Capitella teleta</name>
    <name type="common">Polychaete worm</name>
    <dbReference type="NCBI Taxonomy" id="283909"/>
    <lineage>
        <taxon>Eukaryota</taxon>
        <taxon>Metazoa</taxon>
        <taxon>Spiralia</taxon>
        <taxon>Lophotrochozoa</taxon>
        <taxon>Annelida</taxon>
        <taxon>Polychaeta</taxon>
        <taxon>Sedentaria</taxon>
        <taxon>Scolecida</taxon>
        <taxon>Capitellidae</taxon>
        <taxon>Capitella</taxon>
    </lineage>
</organism>
<reference evidence="13" key="3">
    <citation type="submission" date="2015-06" db="UniProtKB">
        <authorList>
            <consortium name="EnsemblMetazoa"/>
        </authorList>
    </citation>
    <scope>IDENTIFICATION</scope>
</reference>
<evidence type="ECO:0000256" key="10">
    <source>
        <dbReference type="SAM" id="Phobius"/>
    </source>
</evidence>
<feature type="non-terminal residue" evidence="12">
    <location>
        <position position="293"/>
    </location>
</feature>
<evidence type="ECO:0000256" key="5">
    <source>
        <dbReference type="ARBA" id="ARBA00023040"/>
    </source>
</evidence>
<feature type="transmembrane region" description="Helical" evidence="10">
    <location>
        <begin position="256"/>
        <end position="278"/>
    </location>
</feature>
<dbReference type="EMBL" id="AMQN01006926">
    <property type="status" value="NOT_ANNOTATED_CDS"/>
    <property type="molecule type" value="Genomic_DNA"/>
</dbReference>
<protein>
    <recommendedName>
        <fullName evidence="11">G-protein coupled receptors family 1 profile domain-containing protein</fullName>
    </recommendedName>
</protein>
<dbReference type="Gene3D" id="1.20.1070.10">
    <property type="entry name" value="Rhodopsin 7-helix transmembrane proteins"/>
    <property type="match status" value="1"/>
</dbReference>
<feature type="transmembrane region" description="Helical" evidence="10">
    <location>
        <begin position="64"/>
        <end position="84"/>
    </location>
</feature>
<dbReference type="OrthoDB" id="6287421at2759"/>
<keyword evidence="7 9" id="KW-0675">Receptor</keyword>
<reference evidence="12 14" key="2">
    <citation type="journal article" date="2013" name="Nature">
        <title>Insights into bilaterian evolution from three spiralian genomes.</title>
        <authorList>
            <person name="Simakov O."/>
            <person name="Marletaz F."/>
            <person name="Cho S.J."/>
            <person name="Edsinger-Gonzales E."/>
            <person name="Havlak P."/>
            <person name="Hellsten U."/>
            <person name="Kuo D.H."/>
            <person name="Larsson T."/>
            <person name="Lv J."/>
            <person name="Arendt D."/>
            <person name="Savage R."/>
            <person name="Osoegawa K."/>
            <person name="de Jong P."/>
            <person name="Grimwood J."/>
            <person name="Chapman J.A."/>
            <person name="Shapiro H."/>
            <person name="Aerts A."/>
            <person name="Otillar R.P."/>
            <person name="Terry A.Y."/>
            <person name="Boore J.L."/>
            <person name="Grigoriev I.V."/>
            <person name="Lindberg D.R."/>
            <person name="Seaver E.C."/>
            <person name="Weisblat D.A."/>
            <person name="Putnam N.H."/>
            <person name="Rokhsar D.S."/>
        </authorList>
    </citation>
    <scope>NUCLEOTIDE SEQUENCE</scope>
    <source>
        <strain evidence="12 14">I ESC-2004</strain>
    </source>
</reference>
<feature type="transmembrane region" description="Helical" evidence="10">
    <location>
        <begin position="6"/>
        <end position="23"/>
    </location>
</feature>
<feature type="transmembrane region" description="Helical" evidence="10">
    <location>
        <begin position="30"/>
        <end position="52"/>
    </location>
</feature>
<evidence type="ECO:0000256" key="8">
    <source>
        <dbReference type="ARBA" id="ARBA00023224"/>
    </source>
</evidence>
<comment type="subcellular location">
    <subcellularLocation>
        <location evidence="1">Cell membrane</location>
        <topology evidence="1">Multi-pass membrane protein</topology>
    </subcellularLocation>
</comment>
<gene>
    <name evidence="12" type="ORF">CAPTEDRAFT_75064</name>
</gene>
<dbReference type="Pfam" id="PF00001">
    <property type="entry name" value="7tm_1"/>
    <property type="match status" value="1"/>
</dbReference>
<dbReference type="PROSITE" id="PS50262">
    <property type="entry name" value="G_PROTEIN_RECEP_F1_2"/>
    <property type="match status" value="1"/>
</dbReference>
<evidence type="ECO:0000256" key="4">
    <source>
        <dbReference type="ARBA" id="ARBA00022989"/>
    </source>
</evidence>
<evidence type="ECO:0000256" key="2">
    <source>
        <dbReference type="ARBA" id="ARBA00022475"/>
    </source>
</evidence>
<evidence type="ECO:0000256" key="7">
    <source>
        <dbReference type="ARBA" id="ARBA00023170"/>
    </source>
</evidence>